<feature type="compositionally biased region" description="Low complexity" evidence="4">
    <location>
        <begin position="149"/>
        <end position="170"/>
    </location>
</feature>
<proteinExistence type="predicted"/>
<protein>
    <submittedName>
        <fullName evidence="6">Bacterio-opsin activator-like protein</fullName>
    </submittedName>
</protein>
<dbReference type="AlphaFoldDB" id="A0A384K9V2"/>
<dbReference type="SUPFAM" id="SSF52172">
    <property type="entry name" value="CheY-like"/>
    <property type="match status" value="1"/>
</dbReference>
<dbReference type="GO" id="GO:0000160">
    <property type="term" value="P:phosphorelay signal transduction system"/>
    <property type="evidence" value="ECO:0007669"/>
    <property type="project" value="InterPro"/>
</dbReference>
<dbReference type="PANTHER" id="PTHR34236">
    <property type="entry name" value="DIMETHYL SULFOXIDE REDUCTASE TRANSCRIPTIONAL ACTIVATOR"/>
    <property type="match status" value="1"/>
</dbReference>
<dbReference type="EMBL" id="AOHU01000021">
    <property type="protein sequence ID" value="ELY36937.1"/>
    <property type="molecule type" value="Genomic_DNA"/>
</dbReference>
<feature type="region of interest" description="Disordered" evidence="4">
    <location>
        <begin position="116"/>
        <end position="186"/>
    </location>
</feature>
<keyword evidence="2" id="KW-0804">Transcription</keyword>
<evidence type="ECO:0000256" key="3">
    <source>
        <dbReference type="PROSITE-ProRule" id="PRU00169"/>
    </source>
</evidence>
<dbReference type="Proteomes" id="UP000011532">
    <property type="component" value="Unassembled WGS sequence"/>
</dbReference>
<dbReference type="PANTHER" id="PTHR34236:SF1">
    <property type="entry name" value="DIMETHYL SULFOXIDE REDUCTASE TRANSCRIPTIONAL ACTIVATOR"/>
    <property type="match status" value="1"/>
</dbReference>
<sequence length="262" mass="28643">MTETTDETSADPVTVLLVDDNRDWLALVVQRLREEAPDFDVREANSPEGALDRLTDDVERVVSDYYMPGRTGIELLSEVREHRPDIPFLLFTGASNEGLASSALSAGANDYIVKTSSETAPRRSPHASERPSTSTGPSARLPRARRATGRSSRTSATPSSSPATAASSSSTRRRRRSPATTARSYRTVESDIGASVLAGLTDRQRESLEVAYRTGYFERPKRRSAAEVAEAIGVSRSTFTQHLRAAHRKVFAELFDGERGGR</sequence>
<evidence type="ECO:0000256" key="1">
    <source>
        <dbReference type="ARBA" id="ARBA00023015"/>
    </source>
</evidence>
<dbReference type="InterPro" id="IPR036388">
    <property type="entry name" value="WH-like_DNA-bd_sf"/>
</dbReference>
<dbReference type="InterPro" id="IPR013324">
    <property type="entry name" value="RNA_pol_sigma_r3/r4-like"/>
</dbReference>
<comment type="caution">
    <text evidence="6">The sequence shown here is derived from an EMBL/GenBank/DDBJ whole genome shotgun (WGS) entry which is preliminary data.</text>
</comment>
<dbReference type="PROSITE" id="PS50110">
    <property type="entry name" value="RESPONSE_REGULATORY"/>
    <property type="match status" value="1"/>
</dbReference>
<organism evidence="6 7">
    <name type="scientific">Haloferax volcanii (strain ATCC 29605 / DSM 3757 / JCM 8879 / NBRC 14742 / NCIMB 2012 / VKM B-1768 / DS2)</name>
    <name type="common">Halobacterium volcanii</name>
    <dbReference type="NCBI Taxonomy" id="309800"/>
    <lineage>
        <taxon>Archaea</taxon>
        <taxon>Methanobacteriati</taxon>
        <taxon>Methanobacteriota</taxon>
        <taxon>Stenosarchaea group</taxon>
        <taxon>Halobacteria</taxon>
        <taxon>Halobacteriales</taxon>
        <taxon>Haloferacaceae</taxon>
        <taxon>Haloferax</taxon>
    </lineage>
</organism>
<dbReference type="SUPFAM" id="SSF88659">
    <property type="entry name" value="Sigma3 and sigma4 domains of RNA polymerase sigma factors"/>
    <property type="match status" value="1"/>
</dbReference>
<feature type="domain" description="Response regulatory" evidence="5">
    <location>
        <begin position="14"/>
        <end position="129"/>
    </location>
</feature>
<name>A0A384K9V2_HALVD</name>
<reference evidence="7" key="1">
    <citation type="submission" date="2012-11" db="EMBL/GenBank/DDBJ databases">
        <authorList>
            <person name="Becker E.A."/>
            <person name="Seitzer P."/>
            <person name="Tritt A."/>
            <person name="Larsen D."/>
            <person name="Yao A."/>
            <person name="Wu D."/>
            <person name="Darling A."/>
            <person name="Eisen J.A."/>
            <person name="Facciotti M.T."/>
        </authorList>
    </citation>
    <scope>NUCLEOTIDE SEQUENCE [LARGE SCALE GENOMIC DNA]</scope>
    <source>
        <strain evidence="7">ATCC 29605 / DSM 3757 / JCM 8879 / NBRC 14742 / NCIMB 2012 / VKM B-1768 / DS2</strain>
    </source>
</reference>
<dbReference type="InterPro" id="IPR011006">
    <property type="entry name" value="CheY-like_superfamily"/>
</dbReference>
<dbReference type="CDD" id="cd00156">
    <property type="entry name" value="REC"/>
    <property type="match status" value="1"/>
</dbReference>
<keyword evidence="3" id="KW-0597">Phosphoprotein</keyword>
<reference evidence="6 7" key="2">
    <citation type="journal article" date="2014" name="PLoS Genet.">
        <title>Phylogenetically driven sequencing of extremely halophilic archaea reveals strategies for static and dynamic osmo-response.</title>
        <authorList>
            <person name="Becker E.A."/>
            <person name="Seitzer P.M."/>
            <person name="Tritt A."/>
            <person name="Larsen D."/>
            <person name="Krusor M."/>
            <person name="Yao A.I."/>
            <person name="Wu D."/>
            <person name="Madern D."/>
            <person name="Eisen J.A."/>
            <person name="Darling A.E."/>
            <person name="Facciotti M.T."/>
        </authorList>
    </citation>
    <scope>NUCLEOTIDE SEQUENCE [LARGE SCALE GENOMIC DNA]</scope>
    <source>
        <strain evidence="7">ATCC 29605 / DSM 3757 / JCM 8879 / NBRC 14742 / NCIMB 2012 / VKM B-1768 / DS2</strain>
    </source>
</reference>
<evidence type="ECO:0000256" key="4">
    <source>
        <dbReference type="SAM" id="MobiDB-lite"/>
    </source>
</evidence>
<gene>
    <name evidence="6" type="ORF">C498_02285</name>
</gene>
<accession>A0A384K9V2</accession>
<dbReference type="Gene3D" id="1.10.10.10">
    <property type="entry name" value="Winged helix-like DNA-binding domain superfamily/Winged helix DNA-binding domain"/>
    <property type="match status" value="1"/>
</dbReference>
<evidence type="ECO:0000256" key="2">
    <source>
        <dbReference type="ARBA" id="ARBA00023163"/>
    </source>
</evidence>
<evidence type="ECO:0000313" key="6">
    <source>
        <dbReference type="EMBL" id="ELY36937.1"/>
    </source>
</evidence>
<evidence type="ECO:0000313" key="7">
    <source>
        <dbReference type="Proteomes" id="UP000011532"/>
    </source>
</evidence>
<dbReference type="InterPro" id="IPR007050">
    <property type="entry name" value="HTH_bacterioopsin"/>
</dbReference>
<dbReference type="Pfam" id="PF00072">
    <property type="entry name" value="Response_reg"/>
    <property type="match status" value="1"/>
</dbReference>
<dbReference type="InterPro" id="IPR001789">
    <property type="entry name" value="Sig_transdc_resp-reg_receiver"/>
</dbReference>
<keyword evidence="1" id="KW-0805">Transcription regulation</keyword>
<dbReference type="Gene3D" id="3.40.50.2300">
    <property type="match status" value="1"/>
</dbReference>
<dbReference type="Pfam" id="PF04967">
    <property type="entry name" value="HTH_10"/>
    <property type="match status" value="1"/>
</dbReference>
<feature type="modified residue" description="4-aspartylphosphate" evidence="3">
    <location>
        <position position="64"/>
    </location>
</feature>
<dbReference type="SMART" id="SM00448">
    <property type="entry name" value="REC"/>
    <property type="match status" value="1"/>
</dbReference>
<evidence type="ECO:0000259" key="5">
    <source>
        <dbReference type="PROSITE" id="PS50110"/>
    </source>
</evidence>